<reference evidence="2 3" key="1">
    <citation type="submission" date="2019-10" db="EMBL/GenBank/DDBJ databases">
        <authorList>
            <person name="Karimi E."/>
        </authorList>
    </citation>
    <scope>NUCLEOTIDE SEQUENCE [LARGE SCALE GENOMIC DNA]</scope>
    <source>
        <strain evidence="2">Bacillus sp. 348</strain>
    </source>
</reference>
<gene>
    <name evidence="2" type="ORF">BACI348_50523</name>
</gene>
<keyword evidence="1" id="KW-0812">Transmembrane</keyword>
<evidence type="ECO:0000256" key="1">
    <source>
        <dbReference type="SAM" id="Phobius"/>
    </source>
</evidence>
<keyword evidence="1" id="KW-0472">Membrane</keyword>
<dbReference type="AlphaFoldDB" id="A0A653WNY0"/>
<evidence type="ECO:0000313" key="3">
    <source>
        <dbReference type="Proteomes" id="UP000433089"/>
    </source>
</evidence>
<dbReference type="Proteomes" id="UP000433089">
    <property type="component" value="Unassembled WGS sequence"/>
</dbReference>
<accession>A0A653WNY0</accession>
<organism evidence="2 3">
    <name type="scientific">Bacillus altitudinis</name>
    <dbReference type="NCBI Taxonomy" id="293387"/>
    <lineage>
        <taxon>Bacteria</taxon>
        <taxon>Bacillati</taxon>
        <taxon>Bacillota</taxon>
        <taxon>Bacilli</taxon>
        <taxon>Bacillales</taxon>
        <taxon>Bacillaceae</taxon>
        <taxon>Bacillus</taxon>
    </lineage>
</organism>
<name>A0A653WNY0_BACAB</name>
<evidence type="ECO:0000313" key="2">
    <source>
        <dbReference type="EMBL" id="VXC20593.1"/>
    </source>
</evidence>
<keyword evidence="1" id="KW-1133">Transmembrane helix</keyword>
<feature type="transmembrane region" description="Helical" evidence="1">
    <location>
        <begin position="12"/>
        <end position="37"/>
    </location>
</feature>
<proteinExistence type="predicted"/>
<sequence length="48" mass="5392">MIPLDEKKMFLIAGAVLTILVSAAFFFVVFLLIEYLAPKCSILKGRFL</sequence>
<dbReference type="EMBL" id="CABWLH010000010">
    <property type="protein sequence ID" value="VXC20593.1"/>
    <property type="molecule type" value="Genomic_DNA"/>
</dbReference>
<protein>
    <submittedName>
        <fullName evidence="2">Uncharacterized protein</fullName>
    </submittedName>
</protein>